<evidence type="ECO:0000259" key="1">
    <source>
        <dbReference type="SMART" id="SM00849"/>
    </source>
</evidence>
<dbReference type="SUPFAM" id="SSF56281">
    <property type="entry name" value="Metallo-hydrolase/oxidoreductase"/>
    <property type="match status" value="1"/>
</dbReference>
<dbReference type="InterPro" id="IPR001279">
    <property type="entry name" value="Metallo-B-lactamas"/>
</dbReference>
<dbReference type="InterPro" id="IPR037482">
    <property type="entry name" value="ST1585_MBL-fold"/>
</dbReference>
<dbReference type="OrthoDB" id="197151at2157"/>
<dbReference type="RefSeq" id="WP_054583149.1">
    <property type="nucleotide sequence ID" value="NZ_LGUC01000001.1"/>
</dbReference>
<name>A0A0P7GMX6_9EURY</name>
<dbReference type="EC" id="1.-.-.-" evidence="2"/>
<dbReference type="PANTHER" id="PTHR42951:SF4">
    <property type="entry name" value="ACYL-COENZYME A THIOESTERASE MBLAC2"/>
    <property type="match status" value="1"/>
</dbReference>
<evidence type="ECO:0000313" key="2">
    <source>
        <dbReference type="EMBL" id="KPN30037.1"/>
    </source>
</evidence>
<gene>
    <name evidence="2" type="primary">fprA</name>
    <name evidence="2" type="ORF">SY89_00759</name>
</gene>
<sequence length="305" mass="33403">MAIGDVTAVEGAENVHYVDTGMYDVPEYGSVYVIDGERTAVVDSGTGGDYERIADALDELGIDSLDAVVLTHVHLDHAGGAGHLLAAHPDAQAYIHERGARHLIEPDRLVAGTKDAVGDQWQYYAEPEPIPDERVTRLADGDAVDLGDRTLVAHEAPGHAPHQHVFHDADAGIVYTGDAAGLYIPSVDTIRETTPPPQFDLDQARRDVSTIADLEPEILAFSHFGPRAFDEAFLNGYKRTLMEWVEAVRRKRAELGDDDAVIEHFVDHADEMAGAEVWGERKAAAEARLNTRGCWRIWGRRSRVG</sequence>
<protein>
    <submittedName>
        <fullName evidence="2">Type A flavoprotein FprA</fullName>
        <ecNumber evidence="2">1.-.-.-</ecNumber>
    </submittedName>
</protein>
<organism evidence="2 3">
    <name type="scientific">Halolamina pelagica</name>
    <dbReference type="NCBI Taxonomy" id="699431"/>
    <lineage>
        <taxon>Archaea</taxon>
        <taxon>Methanobacteriati</taxon>
        <taxon>Methanobacteriota</taxon>
        <taxon>Stenosarchaea group</taxon>
        <taxon>Halobacteria</taxon>
        <taxon>Halobacteriales</taxon>
        <taxon>Haloferacaceae</taxon>
    </lineage>
</organism>
<reference evidence="3" key="1">
    <citation type="submission" date="2013-11" db="EMBL/GenBank/DDBJ databases">
        <authorList>
            <person name="Hoang H.T."/>
            <person name="Killian M.L."/>
            <person name="Madson D.M."/>
            <person name="Arruda P.H.E."/>
            <person name="Sun D."/>
            <person name="Schwartz K.J."/>
            <person name="Yoon K."/>
        </authorList>
    </citation>
    <scope>NUCLEOTIDE SEQUENCE [LARGE SCALE GENOMIC DNA]</scope>
    <source>
        <strain evidence="3">CDK2</strain>
    </source>
</reference>
<dbReference type="Pfam" id="PF00753">
    <property type="entry name" value="Lactamase_B"/>
    <property type="match status" value="1"/>
</dbReference>
<dbReference type="GO" id="GO:0016491">
    <property type="term" value="F:oxidoreductase activity"/>
    <property type="evidence" value="ECO:0007669"/>
    <property type="project" value="UniProtKB-KW"/>
</dbReference>
<dbReference type="Gene3D" id="3.60.15.10">
    <property type="entry name" value="Ribonuclease Z/Hydroxyacylglutathione hydrolase-like"/>
    <property type="match status" value="1"/>
</dbReference>
<keyword evidence="3" id="KW-1185">Reference proteome</keyword>
<dbReference type="InterPro" id="IPR050855">
    <property type="entry name" value="NDM-1-like"/>
</dbReference>
<keyword evidence="2" id="KW-0560">Oxidoreductase</keyword>
<dbReference type="PANTHER" id="PTHR42951">
    <property type="entry name" value="METALLO-BETA-LACTAMASE DOMAIN-CONTAINING"/>
    <property type="match status" value="1"/>
</dbReference>
<evidence type="ECO:0000313" key="3">
    <source>
        <dbReference type="Proteomes" id="UP000050535"/>
    </source>
</evidence>
<dbReference type="Proteomes" id="UP000050535">
    <property type="component" value="Unassembled WGS sequence"/>
</dbReference>
<dbReference type="PATRIC" id="fig|699431.3.peg.788"/>
<dbReference type="SMART" id="SM00849">
    <property type="entry name" value="Lactamase_B"/>
    <property type="match status" value="1"/>
</dbReference>
<dbReference type="InterPro" id="IPR036866">
    <property type="entry name" value="RibonucZ/Hydroxyglut_hydro"/>
</dbReference>
<dbReference type="AlphaFoldDB" id="A0A0P7GMX6"/>
<dbReference type="EMBL" id="LGUC01000001">
    <property type="protein sequence ID" value="KPN30037.1"/>
    <property type="molecule type" value="Genomic_DNA"/>
</dbReference>
<proteinExistence type="predicted"/>
<comment type="caution">
    <text evidence="2">The sequence shown here is derived from an EMBL/GenBank/DDBJ whole genome shotgun (WGS) entry which is preliminary data.</text>
</comment>
<dbReference type="CDD" id="cd07726">
    <property type="entry name" value="ST1585-like_MBL-fold"/>
    <property type="match status" value="1"/>
</dbReference>
<dbReference type="STRING" id="699431.SY89_00759"/>
<feature type="domain" description="Metallo-beta-lactamase" evidence="1">
    <location>
        <begin position="28"/>
        <end position="223"/>
    </location>
</feature>
<accession>A0A0P7GMX6</accession>